<keyword evidence="2" id="KW-1185">Reference proteome</keyword>
<name>A0A495J9N8_9SPHI</name>
<dbReference type="InterPro" id="IPR029058">
    <property type="entry name" value="AB_hydrolase_fold"/>
</dbReference>
<protein>
    <submittedName>
        <fullName evidence="1">Acetyl xylan esterase AXE1</fullName>
    </submittedName>
</protein>
<evidence type="ECO:0000313" key="2">
    <source>
        <dbReference type="Proteomes" id="UP000268007"/>
    </source>
</evidence>
<dbReference type="Pfam" id="PF00756">
    <property type="entry name" value="Esterase"/>
    <property type="match status" value="1"/>
</dbReference>
<proteinExistence type="predicted"/>
<dbReference type="AlphaFoldDB" id="A0A495J9N8"/>
<dbReference type="Proteomes" id="UP000268007">
    <property type="component" value="Unassembled WGS sequence"/>
</dbReference>
<dbReference type="Gene3D" id="3.40.50.1820">
    <property type="entry name" value="alpha/beta hydrolase"/>
    <property type="match status" value="1"/>
</dbReference>
<dbReference type="PANTHER" id="PTHR47381">
    <property type="entry name" value="ALPHA/BETA-HYDROLASES SUPERFAMILY PROTEIN"/>
    <property type="match status" value="1"/>
</dbReference>
<gene>
    <name evidence="1" type="ORF">BDD43_5460</name>
</gene>
<sequence length="360" mass="40430">MKSKIEDLNRVYSFCILLLVFCFFTPVVFGQTEQYPSPAKVAADFYKILDRPKVAAQPQFEVIITDSVIIEKGSIYSEQDEKIPIIIYKPLGHARKAFPTVICLHGTSGNKQDKDIKNMLYQITKKGMMAVAIDARYHGDRIPGGDHGSKEYVAAAIKAWQNTNPAKQTHPFLWDTVYDLWRLTDYLVTRPDVKANRIGMTGISMGGIETWMAASVDSRIKVAVLDIAAQSFKWSLDNDKWQGRTSTIQAAHLQAAKDMGDSVLNQRNVKAVWDKLLPGITGEFDCPSMIRLFAPRPLLVLSNELDANCPLPGAKIAYQSAQVAYGAKSNRLEMNIALNQPHRPTPEHMKMLVDWFAKWL</sequence>
<accession>A0A495J9N8</accession>
<dbReference type="InterPro" id="IPR000801">
    <property type="entry name" value="Esterase-like"/>
</dbReference>
<comment type="caution">
    <text evidence="1">The sequence shown here is derived from an EMBL/GenBank/DDBJ whole genome shotgun (WGS) entry which is preliminary data.</text>
</comment>
<organism evidence="1 2">
    <name type="scientific">Mucilaginibacter gracilis</name>
    <dbReference type="NCBI Taxonomy" id="423350"/>
    <lineage>
        <taxon>Bacteria</taxon>
        <taxon>Pseudomonadati</taxon>
        <taxon>Bacteroidota</taxon>
        <taxon>Sphingobacteriia</taxon>
        <taxon>Sphingobacteriales</taxon>
        <taxon>Sphingobacteriaceae</taxon>
        <taxon>Mucilaginibacter</taxon>
    </lineage>
</organism>
<dbReference type="SUPFAM" id="SSF53474">
    <property type="entry name" value="alpha/beta-Hydrolases"/>
    <property type="match status" value="1"/>
</dbReference>
<dbReference type="RefSeq" id="WP_121201267.1">
    <property type="nucleotide sequence ID" value="NZ_RBKU01000001.1"/>
</dbReference>
<reference evidence="1 2" key="1">
    <citation type="submission" date="2018-10" db="EMBL/GenBank/DDBJ databases">
        <title>Genomic Encyclopedia of Archaeal and Bacterial Type Strains, Phase II (KMG-II): from individual species to whole genera.</title>
        <authorList>
            <person name="Goeker M."/>
        </authorList>
    </citation>
    <scope>NUCLEOTIDE SEQUENCE [LARGE SCALE GENOMIC DNA]</scope>
    <source>
        <strain evidence="1 2">DSM 18602</strain>
    </source>
</reference>
<dbReference type="OrthoDB" id="3668964at2"/>
<dbReference type="EMBL" id="RBKU01000001">
    <property type="protein sequence ID" value="RKR85198.1"/>
    <property type="molecule type" value="Genomic_DNA"/>
</dbReference>
<evidence type="ECO:0000313" key="1">
    <source>
        <dbReference type="EMBL" id="RKR85198.1"/>
    </source>
</evidence>
<dbReference type="PANTHER" id="PTHR47381:SF3">
    <property type="entry name" value="ALPHA_BETA-HYDROLASES SUPERFAMILY PROTEIN"/>
    <property type="match status" value="1"/>
</dbReference>